<protein>
    <submittedName>
        <fullName evidence="1">Uncharacterized protein</fullName>
    </submittedName>
</protein>
<keyword evidence="2" id="KW-1185">Reference proteome</keyword>
<gene>
    <name evidence="1" type="ORF">SAMN05877838_0874</name>
</gene>
<accession>A0A286HWZ0</accession>
<sequence length="51" mass="5309">MKSGVAIGTPAILDQATTPPLRLWQAALGLRNGHVGLAALVLATVRARYQA</sequence>
<evidence type="ECO:0000313" key="2">
    <source>
        <dbReference type="Proteomes" id="UP000219465"/>
    </source>
</evidence>
<dbReference type="RefSeq" id="WP_179758945.1">
    <property type="nucleotide sequence ID" value="NZ_OCPC01000001.1"/>
</dbReference>
<dbReference type="Proteomes" id="UP000219465">
    <property type="component" value="Unassembled WGS sequence"/>
</dbReference>
<organism evidence="1 2">
    <name type="scientific">Hoeflea halophila</name>
    <dbReference type="NCBI Taxonomy" id="714899"/>
    <lineage>
        <taxon>Bacteria</taxon>
        <taxon>Pseudomonadati</taxon>
        <taxon>Pseudomonadota</taxon>
        <taxon>Alphaproteobacteria</taxon>
        <taxon>Hyphomicrobiales</taxon>
        <taxon>Rhizobiaceae</taxon>
        <taxon>Hoeflea</taxon>
    </lineage>
</organism>
<name>A0A286HWZ0_9HYPH</name>
<evidence type="ECO:0000313" key="1">
    <source>
        <dbReference type="EMBL" id="SOE12373.1"/>
    </source>
</evidence>
<reference evidence="2" key="1">
    <citation type="submission" date="2017-08" db="EMBL/GenBank/DDBJ databases">
        <authorList>
            <person name="Varghese N."/>
            <person name="Submissions S."/>
        </authorList>
    </citation>
    <scope>NUCLEOTIDE SEQUENCE [LARGE SCALE GENOMIC DNA]</scope>
    <source>
        <strain evidence="2">KCTC 23107</strain>
    </source>
</reference>
<dbReference type="EMBL" id="OCPC01000001">
    <property type="protein sequence ID" value="SOE12373.1"/>
    <property type="molecule type" value="Genomic_DNA"/>
</dbReference>
<dbReference type="AlphaFoldDB" id="A0A286HWZ0"/>
<proteinExistence type="predicted"/>